<evidence type="ECO:0000259" key="9">
    <source>
        <dbReference type="Pfam" id="PF19566"/>
    </source>
</evidence>
<reference evidence="10" key="1">
    <citation type="journal article" date="2020" name="Fungal Divers.">
        <title>Resolving the Mortierellaceae phylogeny through synthesis of multi-gene phylogenetics and phylogenomics.</title>
        <authorList>
            <person name="Vandepol N."/>
            <person name="Liber J."/>
            <person name="Desiro A."/>
            <person name="Na H."/>
            <person name="Kennedy M."/>
            <person name="Barry K."/>
            <person name="Grigoriev I.V."/>
            <person name="Miller A.N."/>
            <person name="O'Donnell K."/>
            <person name="Stajich J.E."/>
            <person name="Bonito G."/>
        </authorList>
    </citation>
    <scope>NUCLEOTIDE SEQUENCE</scope>
    <source>
        <strain evidence="10">NVP60</strain>
    </source>
</reference>
<proteinExistence type="inferred from homology"/>
<evidence type="ECO:0000256" key="5">
    <source>
        <dbReference type="ARBA" id="ARBA00022490"/>
    </source>
</evidence>
<sequence length="556" mass="61001">MNTVQDPTDAMVASFSAPAFEVNDPWGTNTARGLDPMDLSSILSGMPLPTIYTTAFDLAQPVGGRITVSALNKLIAASGLPHGTVNQILNIVVTPTQSRISKGECSVTLALVAMAQKNMDLTVENLIAHREDLPTPHLPGLESIDFGSSSNSTLYPTTPVMPRHHHPIHSDTAVSDPWRNSTISTPKGNGYPPAPSYLASPPIRATEILPQSADPEATRKEMYQWFLNLDVIRISFAPEKEGVFLFKHVNYIVESKELAIWRKDIVISTEDEFTTRLPIASSLSKQIPMTLELEVEAVKRRLPASIEYYRTMVATLDRIQKRSEASAADYTRFSLAVGALADCEKQCHIDDCYNCGQLSQAYGRIGTHISQASTLMDIQARAAQQGMVESLKRHRDLLISVRELFQRRDRIREGNMSEMLKKRIASNEAKLKTLRTSATNAAGGGGAGAAGGGAEGAGVSGSNSASIGLYDAQIEKVTNNINSDRAELEIQGQRAVLLQHTLWMEITYYHKSHSLIAGMYQSYVHEQMKSSQSLFDNWKSLSPVVHDMPMEVNGFN</sequence>
<dbReference type="AlphaFoldDB" id="A0A9P6R0T1"/>
<dbReference type="GO" id="GO:0006623">
    <property type="term" value="P:protein targeting to vacuole"/>
    <property type="evidence" value="ECO:0007669"/>
    <property type="project" value="TreeGrafter"/>
</dbReference>
<dbReference type="PANTHER" id="PTHR47554:SF1">
    <property type="entry name" value="SORTING NEXIN MVP1"/>
    <property type="match status" value="1"/>
</dbReference>
<feature type="compositionally biased region" description="Polar residues" evidence="8">
    <location>
        <begin position="178"/>
        <end position="187"/>
    </location>
</feature>
<dbReference type="InterPro" id="IPR027267">
    <property type="entry name" value="AH/BAR_dom_sf"/>
</dbReference>
<dbReference type="PANTHER" id="PTHR47554">
    <property type="entry name" value="SORTING NEXIN MVP1"/>
    <property type="match status" value="1"/>
</dbReference>
<dbReference type="GO" id="GO:0016020">
    <property type="term" value="C:membrane"/>
    <property type="evidence" value="ECO:0007669"/>
    <property type="project" value="UniProtKB-SubCell"/>
</dbReference>
<dbReference type="Gene3D" id="1.10.238.10">
    <property type="entry name" value="EF-hand"/>
    <property type="match status" value="1"/>
</dbReference>
<evidence type="ECO:0000256" key="4">
    <source>
        <dbReference type="ARBA" id="ARBA00022448"/>
    </source>
</evidence>
<feature type="domain" description="Sorting nexin 8/Mvp1 BAR" evidence="9">
    <location>
        <begin position="267"/>
        <end position="550"/>
    </location>
</feature>
<keyword evidence="7" id="KW-0472">Membrane</keyword>
<name>A0A9P6R0T1_9FUNG</name>
<keyword evidence="5" id="KW-0963">Cytoplasm</keyword>
<gene>
    <name evidence="10" type="primary">SNX8_2</name>
    <name evidence="10" type="ORF">BGZ97_012798</name>
</gene>
<dbReference type="Proteomes" id="UP000823405">
    <property type="component" value="Unassembled WGS sequence"/>
</dbReference>
<comment type="caution">
    <text evidence="10">The sequence shown here is derived from an EMBL/GenBank/DDBJ whole genome shotgun (WGS) entry which is preliminary data.</text>
</comment>
<evidence type="ECO:0000256" key="8">
    <source>
        <dbReference type="SAM" id="MobiDB-lite"/>
    </source>
</evidence>
<keyword evidence="11" id="KW-1185">Reference proteome</keyword>
<evidence type="ECO:0000256" key="2">
    <source>
        <dbReference type="ARBA" id="ARBA00004496"/>
    </source>
</evidence>
<evidence type="ECO:0000256" key="1">
    <source>
        <dbReference type="ARBA" id="ARBA00004170"/>
    </source>
</evidence>
<dbReference type="GO" id="GO:0032266">
    <property type="term" value="F:phosphatidylinositol-3-phosphate binding"/>
    <property type="evidence" value="ECO:0007669"/>
    <property type="project" value="TreeGrafter"/>
</dbReference>
<dbReference type="InterPro" id="IPR028662">
    <property type="entry name" value="SNX8/Mvp1"/>
</dbReference>
<accession>A0A9P6R0T1</accession>
<comment type="subcellular location">
    <subcellularLocation>
        <location evidence="2">Cytoplasm</location>
    </subcellularLocation>
    <subcellularLocation>
        <location evidence="1">Membrane</location>
        <topology evidence="1">Peripheral membrane protein</topology>
    </subcellularLocation>
</comment>
<dbReference type="InterPro" id="IPR045734">
    <property type="entry name" value="Snx8_BAR_dom"/>
</dbReference>
<dbReference type="Gene3D" id="1.20.1270.60">
    <property type="entry name" value="Arfaptin homology (AH) domain/BAR domain"/>
    <property type="match status" value="1"/>
</dbReference>
<evidence type="ECO:0000313" key="10">
    <source>
        <dbReference type="EMBL" id="KAG0310102.1"/>
    </source>
</evidence>
<keyword evidence="4" id="KW-0813">Transport</keyword>
<dbReference type="Pfam" id="PF19566">
    <property type="entry name" value="Snx8_BAR_dom"/>
    <property type="match status" value="1"/>
</dbReference>
<dbReference type="OrthoDB" id="10064318at2759"/>
<feature type="region of interest" description="Disordered" evidence="8">
    <location>
        <begin position="164"/>
        <end position="194"/>
    </location>
</feature>
<dbReference type="InterPro" id="IPR011992">
    <property type="entry name" value="EF-hand-dom_pair"/>
</dbReference>
<dbReference type="GO" id="GO:0042147">
    <property type="term" value="P:retrograde transport, endosome to Golgi"/>
    <property type="evidence" value="ECO:0007669"/>
    <property type="project" value="InterPro"/>
</dbReference>
<protein>
    <submittedName>
        <fullName evidence="10">Sorting nexin</fullName>
    </submittedName>
</protein>
<evidence type="ECO:0000313" key="11">
    <source>
        <dbReference type="Proteomes" id="UP000823405"/>
    </source>
</evidence>
<dbReference type="GO" id="GO:0005768">
    <property type="term" value="C:endosome"/>
    <property type="evidence" value="ECO:0007669"/>
    <property type="project" value="TreeGrafter"/>
</dbReference>
<evidence type="ECO:0000256" key="3">
    <source>
        <dbReference type="ARBA" id="ARBA00010883"/>
    </source>
</evidence>
<comment type="similarity">
    <text evidence="3">Belongs to the sorting nexin family.</text>
</comment>
<keyword evidence="6" id="KW-0653">Protein transport</keyword>
<evidence type="ECO:0000256" key="7">
    <source>
        <dbReference type="ARBA" id="ARBA00023136"/>
    </source>
</evidence>
<organism evidence="10 11">
    <name type="scientific">Linnemannia gamsii</name>
    <dbReference type="NCBI Taxonomy" id="64522"/>
    <lineage>
        <taxon>Eukaryota</taxon>
        <taxon>Fungi</taxon>
        <taxon>Fungi incertae sedis</taxon>
        <taxon>Mucoromycota</taxon>
        <taxon>Mortierellomycotina</taxon>
        <taxon>Mortierellomycetes</taxon>
        <taxon>Mortierellales</taxon>
        <taxon>Mortierellaceae</taxon>
        <taxon>Linnemannia</taxon>
    </lineage>
</organism>
<dbReference type="EMBL" id="JAAAIN010000883">
    <property type="protein sequence ID" value="KAG0310102.1"/>
    <property type="molecule type" value="Genomic_DNA"/>
</dbReference>
<evidence type="ECO:0000256" key="6">
    <source>
        <dbReference type="ARBA" id="ARBA00022927"/>
    </source>
</evidence>
<dbReference type="GO" id="GO:0005829">
    <property type="term" value="C:cytosol"/>
    <property type="evidence" value="ECO:0007669"/>
    <property type="project" value="GOC"/>
</dbReference>
<dbReference type="SUPFAM" id="SSF47473">
    <property type="entry name" value="EF-hand"/>
    <property type="match status" value="1"/>
</dbReference>